<evidence type="ECO:0000256" key="6">
    <source>
        <dbReference type="ARBA" id="ARBA00022989"/>
    </source>
</evidence>
<feature type="region of interest" description="Disordered" evidence="8">
    <location>
        <begin position="22"/>
        <end position="41"/>
    </location>
</feature>
<keyword evidence="4" id="KW-0547">Nucleotide-binding</keyword>
<dbReference type="InterPro" id="IPR003439">
    <property type="entry name" value="ABC_transporter-like_ATP-bd"/>
</dbReference>
<feature type="region of interest" description="Disordered" evidence="8">
    <location>
        <begin position="575"/>
        <end position="601"/>
    </location>
</feature>
<dbReference type="InterPro" id="IPR036640">
    <property type="entry name" value="ABC1_TM_sf"/>
</dbReference>
<dbReference type="PANTHER" id="PTHR24223">
    <property type="entry name" value="ATP-BINDING CASSETTE SUB-FAMILY C"/>
    <property type="match status" value="1"/>
</dbReference>
<evidence type="ECO:0000313" key="13">
    <source>
        <dbReference type="Proteomes" id="UP000015530"/>
    </source>
</evidence>
<feature type="transmembrane region" description="Helical" evidence="9">
    <location>
        <begin position="99"/>
        <end position="124"/>
    </location>
</feature>
<evidence type="ECO:0000256" key="4">
    <source>
        <dbReference type="ARBA" id="ARBA00022741"/>
    </source>
</evidence>
<dbReference type="SUPFAM" id="SSF90123">
    <property type="entry name" value="ABC transporter transmembrane region"/>
    <property type="match status" value="1"/>
</dbReference>
<evidence type="ECO:0000256" key="7">
    <source>
        <dbReference type="ARBA" id="ARBA00023136"/>
    </source>
</evidence>
<keyword evidence="7 9" id="KW-0472">Membrane</keyword>
<dbReference type="Gene3D" id="3.40.50.300">
    <property type="entry name" value="P-loop containing nucleotide triphosphate hydrolases"/>
    <property type="match status" value="1"/>
</dbReference>
<evidence type="ECO:0000256" key="10">
    <source>
        <dbReference type="SAM" id="SignalP"/>
    </source>
</evidence>
<evidence type="ECO:0000256" key="8">
    <source>
        <dbReference type="SAM" id="MobiDB-lite"/>
    </source>
</evidence>
<gene>
    <name evidence="12" type="ORF">CGLO_06954</name>
</gene>
<dbReference type="AlphaFoldDB" id="T0KMT1"/>
<dbReference type="OrthoDB" id="6500128at2759"/>
<keyword evidence="10" id="KW-0732">Signal</keyword>
<dbReference type="GO" id="GO:0042626">
    <property type="term" value="F:ATPase-coupled transmembrane transporter activity"/>
    <property type="evidence" value="ECO:0007669"/>
    <property type="project" value="TreeGrafter"/>
</dbReference>
<evidence type="ECO:0000313" key="12">
    <source>
        <dbReference type="EMBL" id="EQB53324.1"/>
    </source>
</evidence>
<dbReference type="PROSITE" id="PS00211">
    <property type="entry name" value="ABC_TRANSPORTER_1"/>
    <property type="match status" value="1"/>
</dbReference>
<evidence type="ECO:0000256" key="3">
    <source>
        <dbReference type="ARBA" id="ARBA00022692"/>
    </source>
</evidence>
<name>T0KMT1_COLGC</name>
<dbReference type="GO" id="GO:0016887">
    <property type="term" value="F:ATP hydrolysis activity"/>
    <property type="evidence" value="ECO:0007669"/>
    <property type="project" value="InterPro"/>
</dbReference>
<feature type="compositionally biased region" description="Acidic residues" evidence="8">
    <location>
        <begin position="28"/>
        <end position="41"/>
    </location>
</feature>
<keyword evidence="3 9" id="KW-0812">Transmembrane</keyword>
<keyword evidence="6 9" id="KW-1133">Transmembrane helix</keyword>
<evidence type="ECO:0000256" key="2">
    <source>
        <dbReference type="ARBA" id="ARBA00009726"/>
    </source>
</evidence>
<dbReference type="Gene3D" id="1.20.1560.10">
    <property type="entry name" value="ABC transporter type 1, transmembrane domain"/>
    <property type="match status" value="1"/>
</dbReference>
<feature type="chain" id="PRO_5004566668" evidence="10">
    <location>
        <begin position="24"/>
        <end position="601"/>
    </location>
</feature>
<reference evidence="13" key="1">
    <citation type="journal article" date="2013" name="Mol. Plant Microbe Interact.">
        <title>Global aspects of pacC regulation of pathogenicity genes in Colletotrichum gloeosporioides as revealed by transcriptome analysis.</title>
        <authorList>
            <person name="Alkan N."/>
            <person name="Meng X."/>
            <person name="Friedlander G."/>
            <person name="Reuveni E."/>
            <person name="Sukno S."/>
            <person name="Sherman A."/>
            <person name="Thon M."/>
            <person name="Fluhr R."/>
            <person name="Prusky D."/>
        </authorList>
    </citation>
    <scope>NUCLEOTIDE SEQUENCE [LARGE SCALE GENOMIC DNA]</scope>
    <source>
        <strain evidence="13">Cg-14</strain>
    </source>
</reference>
<evidence type="ECO:0000256" key="1">
    <source>
        <dbReference type="ARBA" id="ARBA00004141"/>
    </source>
</evidence>
<dbReference type="Proteomes" id="UP000015530">
    <property type="component" value="Unassembled WGS sequence"/>
</dbReference>
<dbReference type="HOGENOM" id="CLU_454144_0_0_1"/>
<comment type="caution">
    <text evidence="12">The sequence shown here is derived from an EMBL/GenBank/DDBJ whole genome shotgun (WGS) entry which is preliminary data.</text>
</comment>
<dbReference type="PANTHER" id="PTHR24223:SF456">
    <property type="entry name" value="MULTIDRUG RESISTANCE-ASSOCIATED PROTEIN LETHAL(2)03659"/>
    <property type="match status" value="1"/>
</dbReference>
<proteinExistence type="inferred from homology"/>
<comment type="subcellular location">
    <subcellularLocation>
        <location evidence="1">Membrane</location>
        <topology evidence="1">Multi-pass membrane protein</topology>
    </subcellularLocation>
</comment>
<feature type="domain" description="ABC transporter" evidence="11">
    <location>
        <begin position="369"/>
        <end position="596"/>
    </location>
</feature>
<comment type="similarity">
    <text evidence="2">Belongs to the ABC transporter superfamily. ABCC family. Conjugate transporter (TC 3.A.1.208) subfamily.</text>
</comment>
<keyword evidence="5" id="KW-0067">ATP-binding</keyword>
<evidence type="ECO:0000256" key="9">
    <source>
        <dbReference type="SAM" id="Phobius"/>
    </source>
</evidence>
<dbReference type="GO" id="GO:0016020">
    <property type="term" value="C:membrane"/>
    <property type="evidence" value="ECO:0007669"/>
    <property type="project" value="UniProtKB-SubCell"/>
</dbReference>
<accession>T0KMT1</accession>
<dbReference type="InterPro" id="IPR017871">
    <property type="entry name" value="ABC_transporter-like_CS"/>
</dbReference>
<dbReference type="STRING" id="1237896.T0KMT1"/>
<feature type="signal peptide" evidence="10">
    <location>
        <begin position="1"/>
        <end position="23"/>
    </location>
</feature>
<protein>
    <submittedName>
        <fullName evidence="12">ABC transporter</fullName>
    </submittedName>
</protein>
<dbReference type="Pfam" id="PF00005">
    <property type="entry name" value="ABC_tran"/>
    <property type="match status" value="1"/>
</dbReference>
<dbReference type="EMBL" id="AMYD01001389">
    <property type="protein sequence ID" value="EQB53324.1"/>
    <property type="molecule type" value="Genomic_DNA"/>
</dbReference>
<dbReference type="SUPFAM" id="SSF52540">
    <property type="entry name" value="P-loop containing nucleoside triphosphate hydrolases"/>
    <property type="match status" value="1"/>
</dbReference>
<dbReference type="InterPro" id="IPR050173">
    <property type="entry name" value="ABC_transporter_C-like"/>
</dbReference>
<organism evidence="12 13">
    <name type="scientific">Colletotrichum gloeosporioides (strain Cg-14)</name>
    <name type="common">Anthracnose fungus</name>
    <name type="synonym">Glomerella cingulata</name>
    <dbReference type="NCBI Taxonomy" id="1237896"/>
    <lineage>
        <taxon>Eukaryota</taxon>
        <taxon>Fungi</taxon>
        <taxon>Dikarya</taxon>
        <taxon>Ascomycota</taxon>
        <taxon>Pezizomycotina</taxon>
        <taxon>Sordariomycetes</taxon>
        <taxon>Hypocreomycetidae</taxon>
        <taxon>Glomerellales</taxon>
        <taxon>Glomerellaceae</taxon>
        <taxon>Colletotrichum</taxon>
        <taxon>Colletotrichum gloeosporioides species complex</taxon>
    </lineage>
</organism>
<dbReference type="GO" id="GO:0005524">
    <property type="term" value="F:ATP binding"/>
    <property type="evidence" value="ECO:0007669"/>
    <property type="project" value="UniProtKB-KW"/>
</dbReference>
<dbReference type="InterPro" id="IPR027417">
    <property type="entry name" value="P-loop_NTPase"/>
</dbReference>
<sequence>MWSHTRWVFSMMLFSWAPPTPDTIKKDEEDEADYTDTEEEYQKEDASSFKGMLSDWQKAEPLGLQLSQCWHESSGHSGKAQVRGRRLAFSLLQCLRSGLVLGGLIELVAMLTAAIPPIILRWLLVALADSTTNPDPATSSSTQDAHKPHIIRISHSYTLVAIMAVTQMAAGILINASRYRLEGVGAQAKAALTYMIMDKAFLAPSSSSAINVIRSPHDRNKDGPEQTWNSGTVFNLASVEASRIEDCISGINAIWTVPASFLLAIPMLATNVDASSLGGMVILLLGLPVFTRVALRIWNEQKALSVPDPAKAFSSFALFLALKPHVNRAAQAAVQLQDLLVGCRAIEMWLETEEPHQMRTISADWAVDVAQNTILSWPARSSADDFHLSFNTQAQIMNGELVAICGRPGSGKSSLMHAIASQMCLETGSFELGIGSKAALASQTPWIRQGTIRSNITFDHKFDEARYWKVISSCALMDDLERMPRRDLTVVGAGGQGLSSGQAQRVNIARAIYSDADIVLVDDCLRNLDPSTSKTVFEYGLCGLAKDRTRFVATNQAWVARQSNLKTISHPSWEKNLWKTPQPNNRKLSLPPGGLQRKPLL</sequence>
<dbReference type="PROSITE" id="PS50893">
    <property type="entry name" value="ABC_TRANSPORTER_2"/>
    <property type="match status" value="1"/>
</dbReference>
<evidence type="ECO:0000259" key="11">
    <source>
        <dbReference type="PROSITE" id="PS50893"/>
    </source>
</evidence>
<evidence type="ECO:0000256" key="5">
    <source>
        <dbReference type="ARBA" id="ARBA00022840"/>
    </source>
</evidence>
<dbReference type="InterPro" id="IPR003593">
    <property type="entry name" value="AAA+_ATPase"/>
</dbReference>
<dbReference type="SMART" id="SM00382">
    <property type="entry name" value="AAA"/>
    <property type="match status" value="1"/>
</dbReference>